<keyword evidence="1" id="KW-0663">Pyridoxal phosphate</keyword>
<sequence length="309" mass="33848">MPTPEPPYRRIAAELRAGILAGELRPGERLPSVRQIAQRWGVAAATATRVMATLRDEGLAETRVGSGAVVARGARPAVSARTPTRRTGPLPPTLTRAHLLRAAVAIADREGLDAVTMRRVAADLGVGPMSLYRHVATKDELVHHMVDDVVRAAELPDPGPDGWRPKLELVARRQWALCRRHLWLPRAISFTRPLLIPGLAAYTEWTLRALDGLGLSPRTRLREALTLHALVINVGASLADEIEAEHETGVTLDRWRQAQQQRTGELLDGRFPLLAAAPVDVAPDLDGLFEYGLARHLDGFAVLLEQPRH</sequence>
<dbReference type="Gene3D" id="1.10.357.10">
    <property type="entry name" value="Tetracycline Repressor, domain 2"/>
    <property type="match status" value="1"/>
</dbReference>
<dbReference type="Gene3D" id="1.10.10.60">
    <property type="entry name" value="Homeodomain-like"/>
    <property type="match status" value="1"/>
</dbReference>
<dbReference type="InterPro" id="IPR036271">
    <property type="entry name" value="Tet_transcr_reg_TetR-rel_C_sf"/>
</dbReference>
<evidence type="ECO:0000256" key="2">
    <source>
        <dbReference type="ARBA" id="ARBA00023015"/>
    </source>
</evidence>
<evidence type="ECO:0000313" key="8">
    <source>
        <dbReference type="EMBL" id="SDU68150.1"/>
    </source>
</evidence>
<keyword evidence="9" id="KW-1185">Reference proteome</keyword>
<protein>
    <submittedName>
        <fullName evidence="8">Tetracyclin repressor, C-terminal all-alpha domain</fullName>
    </submittedName>
</protein>
<name>A0A1H2KHF6_9ACTN</name>
<evidence type="ECO:0000259" key="6">
    <source>
        <dbReference type="PROSITE" id="PS50949"/>
    </source>
</evidence>
<dbReference type="RefSeq" id="WP_046770965.1">
    <property type="nucleotide sequence ID" value="NZ_LBMC01000038.1"/>
</dbReference>
<dbReference type="InterPro" id="IPR001647">
    <property type="entry name" value="HTH_TetR"/>
</dbReference>
<organism evidence="8 9">
    <name type="scientific">Jiangella alkaliphila</name>
    <dbReference type="NCBI Taxonomy" id="419479"/>
    <lineage>
        <taxon>Bacteria</taxon>
        <taxon>Bacillati</taxon>
        <taxon>Actinomycetota</taxon>
        <taxon>Actinomycetes</taxon>
        <taxon>Jiangellales</taxon>
        <taxon>Jiangellaceae</taxon>
        <taxon>Jiangella</taxon>
    </lineage>
</organism>
<evidence type="ECO:0000256" key="4">
    <source>
        <dbReference type="ARBA" id="ARBA00023163"/>
    </source>
</evidence>
<dbReference type="Pfam" id="PF00440">
    <property type="entry name" value="TetR_N"/>
    <property type="match status" value="1"/>
</dbReference>
<dbReference type="Pfam" id="PF00392">
    <property type="entry name" value="GntR"/>
    <property type="match status" value="1"/>
</dbReference>
<keyword evidence="3 5" id="KW-0238">DNA-binding</keyword>
<gene>
    <name evidence="8" type="ORF">SAMN04488563_3843</name>
</gene>
<dbReference type="SUPFAM" id="SSF46689">
    <property type="entry name" value="Homeodomain-like"/>
    <property type="match status" value="1"/>
</dbReference>
<dbReference type="GO" id="GO:0003700">
    <property type="term" value="F:DNA-binding transcription factor activity"/>
    <property type="evidence" value="ECO:0007669"/>
    <property type="project" value="InterPro"/>
</dbReference>
<dbReference type="InterPro" id="IPR000524">
    <property type="entry name" value="Tscrpt_reg_HTH_GntR"/>
</dbReference>
<feature type="domain" description="HTH gntR-type" evidence="6">
    <location>
        <begin position="5"/>
        <end position="73"/>
    </location>
</feature>
<proteinExistence type="predicted"/>
<dbReference type="SMART" id="SM00345">
    <property type="entry name" value="HTH_GNTR"/>
    <property type="match status" value="1"/>
</dbReference>
<evidence type="ECO:0000256" key="5">
    <source>
        <dbReference type="PROSITE-ProRule" id="PRU00335"/>
    </source>
</evidence>
<evidence type="ECO:0000313" key="9">
    <source>
        <dbReference type="Proteomes" id="UP000182977"/>
    </source>
</evidence>
<reference evidence="9" key="1">
    <citation type="submission" date="2016-10" db="EMBL/GenBank/DDBJ databases">
        <authorList>
            <person name="Varghese N."/>
            <person name="Submissions S."/>
        </authorList>
    </citation>
    <scope>NUCLEOTIDE SEQUENCE [LARGE SCALE GENOMIC DNA]</scope>
    <source>
        <strain evidence="9">DSM 45079</strain>
    </source>
</reference>
<keyword evidence="2" id="KW-0805">Transcription regulation</keyword>
<dbReference type="PANTHER" id="PTHR46577:SF1">
    <property type="entry name" value="HTH-TYPE TRANSCRIPTIONAL REGULATORY PROTEIN GABR"/>
    <property type="match status" value="1"/>
</dbReference>
<dbReference type="CDD" id="cd07377">
    <property type="entry name" value="WHTH_GntR"/>
    <property type="match status" value="1"/>
</dbReference>
<keyword evidence="4" id="KW-0804">Transcription</keyword>
<dbReference type="Proteomes" id="UP000182977">
    <property type="component" value="Chromosome I"/>
</dbReference>
<dbReference type="GO" id="GO:0045892">
    <property type="term" value="P:negative regulation of DNA-templated transcription"/>
    <property type="evidence" value="ECO:0007669"/>
    <property type="project" value="InterPro"/>
</dbReference>
<evidence type="ECO:0000259" key="7">
    <source>
        <dbReference type="PROSITE" id="PS50977"/>
    </source>
</evidence>
<dbReference type="InterPro" id="IPR036388">
    <property type="entry name" value="WH-like_DNA-bd_sf"/>
</dbReference>
<dbReference type="EMBL" id="LT629791">
    <property type="protein sequence ID" value="SDU68150.1"/>
    <property type="molecule type" value="Genomic_DNA"/>
</dbReference>
<dbReference type="PROSITE" id="PS50977">
    <property type="entry name" value="HTH_TETR_2"/>
    <property type="match status" value="1"/>
</dbReference>
<dbReference type="PROSITE" id="PS50949">
    <property type="entry name" value="HTH_GNTR"/>
    <property type="match status" value="1"/>
</dbReference>
<feature type="domain" description="HTH tetR-type" evidence="7">
    <location>
        <begin position="93"/>
        <end position="153"/>
    </location>
</feature>
<dbReference type="STRING" id="419479.SAMN04488563_3843"/>
<accession>A0A1H2KHF6</accession>
<dbReference type="InterPro" id="IPR036390">
    <property type="entry name" value="WH_DNA-bd_sf"/>
</dbReference>
<dbReference type="SUPFAM" id="SSF46785">
    <property type="entry name" value="Winged helix' DNA-binding domain"/>
    <property type="match status" value="1"/>
</dbReference>
<dbReference type="Gene3D" id="1.10.10.10">
    <property type="entry name" value="Winged helix-like DNA-binding domain superfamily/Winged helix DNA-binding domain"/>
    <property type="match status" value="1"/>
</dbReference>
<dbReference type="InterPro" id="IPR004111">
    <property type="entry name" value="Repressor_TetR_C"/>
</dbReference>
<dbReference type="PANTHER" id="PTHR46577">
    <property type="entry name" value="HTH-TYPE TRANSCRIPTIONAL REGULATORY PROTEIN GABR"/>
    <property type="match status" value="1"/>
</dbReference>
<dbReference type="GO" id="GO:0003677">
    <property type="term" value="F:DNA binding"/>
    <property type="evidence" value="ECO:0007669"/>
    <property type="project" value="UniProtKB-UniRule"/>
</dbReference>
<feature type="DNA-binding region" description="H-T-H motif" evidence="5">
    <location>
        <begin position="116"/>
        <end position="135"/>
    </location>
</feature>
<dbReference type="Pfam" id="PF02909">
    <property type="entry name" value="TetR_C_1"/>
    <property type="match status" value="1"/>
</dbReference>
<dbReference type="AlphaFoldDB" id="A0A1H2KHF6"/>
<dbReference type="SUPFAM" id="SSF48498">
    <property type="entry name" value="Tetracyclin repressor-like, C-terminal domain"/>
    <property type="match status" value="1"/>
</dbReference>
<dbReference type="OrthoDB" id="2570341at2"/>
<dbReference type="InterPro" id="IPR051446">
    <property type="entry name" value="HTH_trans_reg/aminotransferase"/>
</dbReference>
<evidence type="ECO:0000256" key="3">
    <source>
        <dbReference type="ARBA" id="ARBA00023125"/>
    </source>
</evidence>
<dbReference type="InterPro" id="IPR009057">
    <property type="entry name" value="Homeodomain-like_sf"/>
</dbReference>
<evidence type="ECO:0000256" key="1">
    <source>
        <dbReference type="ARBA" id="ARBA00022898"/>
    </source>
</evidence>